<reference evidence="5 6" key="1">
    <citation type="submission" date="2020-08" db="EMBL/GenBank/DDBJ databases">
        <title>Novel species isolated from subtropical streams in China.</title>
        <authorList>
            <person name="Lu H."/>
        </authorList>
    </citation>
    <scope>NUCLEOTIDE SEQUENCE [LARGE SCALE GENOMIC DNA]</scope>
    <source>
        <strain evidence="5 6">CCTCC AB 2015119</strain>
    </source>
</reference>
<proteinExistence type="inferred from homology"/>
<keyword evidence="6" id="KW-1185">Reference proteome</keyword>
<protein>
    <submittedName>
        <fullName evidence="5">Restriction endonuclease subunit S</fullName>
    </submittedName>
</protein>
<evidence type="ECO:0000256" key="3">
    <source>
        <dbReference type="ARBA" id="ARBA00023125"/>
    </source>
</evidence>
<comment type="similarity">
    <text evidence="1">Belongs to the type-I restriction system S methylase family.</text>
</comment>
<feature type="domain" description="Type I restriction modification DNA specificity" evidence="4">
    <location>
        <begin position="396"/>
        <end position="550"/>
    </location>
</feature>
<comment type="caution">
    <text evidence="5">The sequence shown here is derived from an EMBL/GenBank/DDBJ whole genome shotgun (WGS) entry which is preliminary data.</text>
</comment>
<dbReference type="PANTHER" id="PTHR43140:SF1">
    <property type="entry name" value="TYPE I RESTRICTION ENZYME ECOKI SPECIFICITY SUBUNIT"/>
    <property type="match status" value="1"/>
</dbReference>
<dbReference type="InterPro" id="IPR051212">
    <property type="entry name" value="Type-I_RE_S_subunit"/>
</dbReference>
<dbReference type="GO" id="GO:0004519">
    <property type="term" value="F:endonuclease activity"/>
    <property type="evidence" value="ECO:0007669"/>
    <property type="project" value="UniProtKB-KW"/>
</dbReference>
<organism evidence="5 6">
    <name type="scientific">Undibacterium aquatile</name>
    <dbReference type="NCBI Taxonomy" id="1537398"/>
    <lineage>
        <taxon>Bacteria</taxon>
        <taxon>Pseudomonadati</taxon>
        <taxon>Pseudomonadota</taxon>
        <taxon>Betaproteobacteria</taxon>
        <taxon>Burkholderiales</taxon>
        <taxon>Oxalobacteraceae</taxon>
        <taxon>Undibacterium</taxon>
    </lineage>
</organism>
<dbReference type="CDD" id="cd17293">
    <property type="entry name" value="RMtype1_S_Ppo21ORF8840P_TRD1-CR1_like"/>
    <property type="match status" value="1"/>
</dbReference>
<evidence type="ECO:0000313" key="6">
    <source>
        <dbReference type="Proteomes" id="UP000637632"/>
    </source>
</evidence>
<dbReference type="InterPro" id="IPR000055">
    <property type="entry name" value="Restrct_endonuc_typeI_TRD"/>
</dbReference>
<gene>
    <name evidence="5" type="ORF">H8K26_05575</name>
</gene>
<accession>A0ABR6XDA9</accession>
<dbReference type="Gene3D" id="3.90.220.20">
    <property type="entry name" value="DNA methylase specificity domains"/>
    <property type="match status" value="2"/>
</dbReference>
<dbReference type="InterPro" id="IPR044946">
    <property type="entry name" value="Restrct_endonuc_typeI_TRD_sf"/>
</dbReference>
<keyword evidence="5" id="KW-0540">Nuclease</keyword>
<evidence type="ECO:0000256" key="1">
    <source>
        <dbReference type="ARBA" id="ARBA00010923"/>
    </source>
</evidence>
<keyword evidence="5" id="KW-0378">Hydrolase</keyword>
<dbReference type="SUPFAM" id="SSF116734">
    <property type="entry name" value="DNA methylase specificity domain"/>
    <property type="match status" value="2"/>
</dbReference>
<name>A0ABR6XDA9_9BURK</name>
<dbReference type="Pfam" id="PF01420">
    <property type="entry name" value="Methylase_S"/>
    <property type="match status" value="2"/>
</dbReference>
<evidence type="ECO:0000256" key="2">
    <source>
        <dbReference type="ARBA" id="ARBA00022747"/>
    </source>
</evidence>
<keyword evidence="2" id="KW-0680">Restriction system</keyword>
<evidence type="ECO:0000313" key="5">
    <source>
        <dbReference type="EMBL" id="MBC3810905.1"/>
    </source>
</evidence>
<feature type="domain" description="Type I restriction modification DNA specificity" evidence="4">
    <location>
        <begin position="133"/>
        <end position="283"/>
    </location>
</feature>
<keyword evidence="3" id="KW-0238">DNA-binding</keyword>
<dbReference type="CDD" id="cd17256">
    <property type="entry name" value="RMtype1_S_EcoJA65PI-TRD1-CR1_like"/>
    <property type="match status" value="1"/>
</dbReference>
<keyword evidence="5" id="KW-0255">Endonuclease</keyword>
<dbReference type="PANTHER" id="PTHR43140">
    <property type="entry name" value="TYPE-1 RESTRICTION ENZYME ECOKI SPECIFICITY PROTEIN"/>
    <property type="match status" value="1"/>
</dbReference>
<dbReference type="EMBL" id="JACOFT010000002">
    <property type="protein sequence ID" value="MBC3810905.1"/>
    <property type="molecule type" value="Genomic_DNA"/>
</dbReference>
<evidence type="ECO:0000259" key="4">
    <source>
        <dbReference type="Pfam" id="PF01420"/>
    </source>
</evidence>
<dbReference type="RefSeq" id="WP_190477972.1">
    <property type="nucleotide sequence ID" value="NZ_JACOFT010000002.1"/>
</dbReference>
<sequence>MSAVHKLITDHLDIWTAADTEKKSGRGRASGNANSVYGIKKLRELILELAVRGKLVPQDPNDEPASELLKRIQDEKAKLAADGKIKKDKPLAANVESENPFDLAYGWEWVRFNDIVDPAYSISYGVLVPGSDEKEGIPFVRIADLDIKNPPFKPEKSISREIDAQYERTRLEGGEILMGVVGSIGKLGIAPESWKGANIARAICRIKVTDHVCKAYVALLLQSRFMQDNFIGDTKTLAQPTLNIGLIRLSLTPLAPIKEQHRIVAKVDELMALCDQLEAQHNNAADAHEQLVSHLLSTLTQSQDAEDFNANWQRIATHFDTLFTTESSIDALKQTLLQLAVMGKLVPQDPNDEPANELLKRIQVEKAKLVAEGRSKKGRASNLIIEEDTEFALPHGWQWARLEMLGMTCTGRTPSTQVPAFYDGVIPFIGPGQITPSCELLPAEKCISEVGKAETSMANIGDILMVCIGGSIGKSALVDKELGFNQQINCLSPILVESKYVHIAMMTNSFQSKLIQFSSGSATPIINKSKWEELLVPVAPLSEQRRIVLSVLKILSICDQLRSNIVTESQKKMKIAEILVRNTAR</sequence>
<dbReference type="Proteomes" id="UP000637632">
    <property type="component" value="Unassembled WGS sequence"/>
</dbReference>